<organism evidence="3 4">
    <name type="scientific">Bythopirellula polymerisocia</name>
    <dbReference type="NCBI Taxonomy" id="2528003"/>
    <lineage>
        <taxon>Bacteria</taxon>
        <taxon>Pseudomonadati</taxon>
        <taxon>Planctomycetota</taxon>
        <taxon>Planctomycetia</taxon>
        <taxon>Pirellulales</taxon>
        <taxon>Lacipirellulaceae</taxon>
        <taxon>Bythopirellula</taxon>
    </lineage>
</organism>
<dbReference type="OrthoDB" id="288464at2"/>
<feature type="transmembrane region" description="Helical" evidence="2">
    <location>
        <begin position="470"/>
        <end position="492"/>
    </location>
</feature>
<name>A0A5C6CRF7_9BACT</name>
<comment type="caution">
    <text evidence="3">The sequence shown here is derived from an EMBL/GenBank/DDBJ whole genome shotgun (WGS) entry which is preliminary data.</text>
</comment>
<feature type="region of interest" description="Disordered" evidence="1">
    <location>
        <begin position="420"/>
        <end position="461"/>
    </location>
</feature>
<evidence type="ECO:0000256" key="2">
    <source>
        <dbReference type="SAM" id="Phobius"/>
    </source>
</evidence>
<keyword evidence="2" id="KW-0812">Transmembrane</keyword>
<feature type="compositionally biased region" description="Low complexity" evidence="1">
    <location>
        <begin position="452"/>
        <end position="461"/>
    </location>
</feature>
<keyword evidence="4" id="KW-1185">Reference proteome</keyword>
<feature type="compositionally biased region" description="Polar residues" evidence="1">
    <location>
        <begin position="269"/>
        <end position="290"/>
    </location>
</feature>
<feature type="region of interest" description="Disordered" evidence="1">
    <location>
        <begin position="145"/>
        <end position="184"/>
    </location>
</feature>
<proteinExistence type="predicted"/>
<keyword evidence="2" id="KW-0472">Membrane</keyword>
<feature type="compositionally biased region" description="Basic and acidic residues" evidence="1">
    <location>
        <begin position="344"/>
        <end position="366"/>
    </location>
</feature>
<feature type="compositionally biased region" description="Polar residues" evidence="1">
    <location>
        <begin position="298"/>
        <end position="332"/>
    </location>
</feature>
<evidence type="ECO:0000313" key="3">
    <source>
        <dbReference type="EMBL" id="TWU26117.1"/>
    </source>
</evidence>
<dbReference type="AlphaFoldDB" id="A0A5C6CRF7"/>
<sequence length="520" mass="54800">MVTGLVFLLVSGMAVVCGWQPMPDGSASYECVIQLEPELVSTLKGGDSIPLSVDVPDHVRPIKRVRIVVGSGSVPQQNLVTNLKPWPDDDSKESREGIVEAQYTYPNNTGDNRYASQPAVTQPVLPPSENPLSSQEAFARSLQNGGQAVREAATQATQDILPPDPGRSISDAVDRTGQQMSSQVRNVGETVNSNIRQLFGGEPAGGIAQGSTSQDSQILPPGSTPTADSNVRSGLADNGQTILPPGGTQLQNNRSTAQPSGVSPGGDWQSRTSAAPNPTSSDSRRMTNNAVPGVDSSRLGNQNFSAGQGATGNSSPGGSAPAFNSRNSSVIPQGQRYPDSIPAPERDSFDLADNRSRTPASDEPKESGLSFPDFTPTVSSDSGSARPATQPLQGQSSVPEIRRNMLNVPADAELRGANGLPIAQQNPNSTPPAGSQATTPPTNFDWNTQAEPQSQSPQPVVQAGANPAPMFPLLLSWVLLSGSGAGNLYLFWSYLDIRNKYRDVLYDASRKISGRHGRDS</sequence>
<dbReference type="Proteomes" id="UP000318437">
    <property type="component" value="Unassembled WGS sequence"/>
</dbReference>
<dbReference type="RefSeq" id="WP_146451661.1">
    <property type="nucleotide sequence ID" value="NZ_SJPS01000004.1"/>
</dbReference>
<reference evidence="3 4" key="1">
    <citation type="submission" date="2019-02" db="EMBL/GenBank/DDBJ databases">
        <title>Deep-cultivation of Planctomycetes and their phenomic and genomic characterization uncovers novel biology.</title>
        <authorList>
            <person name="Wiegand S."/>
            <person name="Jogler M."/>
            <person name="Boedeker C."/>
            <person name="Pinto D."/>
            <person name="Vollmers J."/>
            <person name="Rivas-Marin E."/>
            <person name="Kohn T."/>
            <person name="Peeters S.H."/>
            <person name="Heuer A."/>
            <person name="Rast P."/>
            <person name="Oberbeckmann S."/>
            <person name="Bunk B."/>
            <person name="Jeske O."/>
            <person name="Meyerdierks A."/>
            <person name="Storesund J.E."/>
            <person name="Kallscheuer N."/>
            <person name="Luecker S."/>
            <person name="Lage O.M."/>
            <person name="Pohl T."/>
            <person name="Merkel B.J."/>
            <person name="Hornburger P."/>
            <person name="Mueller R.-W."/>
            <person name="Bruemmer F."/>
            <person name="Labrenz M."/>
            <person name="Spormann A.M."/>
            <person name="Op Den Camp H."/>
            <person name="Overmann J."/>
            <person name="Amann R."/>
            <person name="Jetten M.S.M."/>
            <person name="Mascher T."/>
            <person name="Medema M.H."/>
            <person name="Devos D.P."/>
            <person name="Kaster A.-K."/>
            <person name="Ovreas L."/>
            <person name="Rohde M."/>
            <person name="Galperin M.Y."/>
            <person name="Jogler C."/>
        </authorList>
    </citation>
    <scope>NUCLEOTIDE SEQUENCE [LARGE SCALE GENOMIC DNA]</scope>
    <source>
        <strain evidence="3 4">Pla144</strain>
    </source>
</reference>
<feature type="region of interest" description="Disordered" evidence="1">
    <location>
        <begin position="197"/>
        <end position="400"/>
    </location>
</feature>
<feature type="compositionally biased region" description="Polar residues" evidence="1">
    <location>
        <begin position="248"/>
        <end position="261"/>
    </location>
</feature>
<evidence type="ECO:0000256" key="1">
    <source>
        <dbReference type="SAM" id="MobiDB-lite"/>
    </source>
</evidence>
<gene>
    <name evidence="3" type="ORF">Pla144_33340</name>
</gene>
<protein>
    <submittedName>
        <fullName evidence="3">Uncharacterized protein</fullName>
    </submittedName>
</protein>
<keyword evidence="2" id="KW-1133">Transmembrane helix</keyword>
<feature type="compositionally biased region" description="Polar residues" evidence="1">
    <location>
        <begin position="423"/>
        <end position="451"/>
    </location>
</feature>
<accession>A0A5C6CRF7</accession>
<dbReference type="EMBL" id="SJPS01000004">
    <property type="protein sequence ID" value="TWU26117.1"/>
    <property type="molecule type" value="Genomic_DNA"/>
</dbReference>
<evidence type="ECO:0000313" key="4">
    <source>
        <dbReference type="Proteomes" id="UP000318437"/>
    </source>
</evidence>